<dbReference type="Gene3D" id="1.10.565.10">
    <property type="entry name" value="Retinoid X Receptor"/>
    <property type="match status" value="1"/>
</dbReference>
<comment type="subcellular location">
    <subcellularLocation>
        <location evidence="1">Nucleus</location>
    </subcellularLocation>
</comment>
<evidence type="ECO:0000256" key="3">
    <source>
        <dbReference type="ARBA" id="ARBA00022771"/>
    </source>
</evidence>
<dbReference type="FunFam" id="3.30.50.10:FF:000006">
    <property type="entry name" value="Nuclear receptor subfamily 5 group A member"/>
    <property type="match status" value="1"/>
</dbReference>
<dbReference type="SUPFAM" id="SSF48508">
    <property type="entry name" value="Nuclear receptor ligand-binding domain"/>
    <property type="match status" value="1"/>
</dbReference>
<dbReference type="EMBL" id="JBICCN010000254">
    <property type="protein sequence ID" value="KAL3082756.1"/>
    <property type="molecule type" value="Genomic_DNA"/>
</dbReference>
<keyword evidence="9" id="KW-0539">Nucleus</keyword>
<keyword evidence="3" id="KW-0863">Zinc-finger</keyword>
<keyword evidence="6" id="KW-0238">DNA-binding</keyword>
<evidence type="ECO:0000256" key="5">
    <source>
        <dbReference type="ARBA" id="ARBA00023015"/>
    </source>
</evidence>
<dbReference type="PRINTS" id="PR00047">
    <property type="entry name" value="STROIDFINGER"/>
</dbReference>
<feature type="domain" description="Nuclear receptor" evidence="11">
    <location>
        <begin position="303"/>
        <end position="378"/>
    </location>
</feature>
<dbReference type="GO" id="GO:0003677">
    <property type="term" value="F:DNA binding"/>
    <property type="evidence" value="ECO:0007669"/>
    <property type="project" value="UniProtKB-KW"/>
</dbReference>
<keyword evidence="8" id="KW-0675">Receptor</keyword>
<sequence>MPSSYESVAVVGTASKASPLLLHPQQKFRPQTAPNVSLSPSGEMNGAATATGTTTTTTTSAATALRNSNNNGGIINNGGTTQPQKQTTDNRNGGGMPNGETAQAEGVANTGPKGAIAHATSATECQTKQRNGVANEGTRGEGGGAGGIARPCASASSSSNSSCSPLTISCSNTDRMNQLLKMEMAPAVNGGHLPSPPSALCGILLVPKCGDDNEQQQQQQKQVVYTTEAPAEGQQMAGQSDFRHFAQPPAGLNYLHQQYMHQQQTMAAPLGRFSASVSNDCEGMSPPEGHFHPSADQQQKEAEDKCPICSDKISGYHYGLLTCESCKGFFKRTVQNKKHYTCNSNQSCEVEKQSRKRCPHCRFQKCLEKGMKTEAVREDRMRGGRNKLGTYYKQHRANRRLSQHHPHGTANGGGTRHSNGIEQTQQQHILYETSGRLSSVCEGNGSRFSTNEINANGATTPVAKRRTTSANSSLHSQHHPLNIPPPPFSASSYFGLPKDHHLSHHQLLPSAGFDMYLQSPTLSSSSNSTNSSANGIFGDLVHRHHPQMPSQMPSGDSLAMLLSNSMQPLDMGTNAQSMVGHLPLQLLQHHHQQQQFQHNSPVHQLPYAQHAPLGGVLAHPQQPQHFPAGAIAVSSSSAGSNSSSSSSSGVSSGLSSPPHIAAAPPASLAATTSASLVSPYGTALCASVHQQNNGQQQAQHNAMPMVKREKIAAGSPLQSPSFDAIPAVPSIYHQTSAVTYTPIMPINTPTLHMTTSLHVTTPLQPYHLFPPTSHHHGHQQQHHLHANNNQPPPHQQMQHNQQQQLCASSDAALPQQNGGHAQHQTQQHSQATNNGQSNGQNNGQQQLLTQRHPPQQRHCSPAGVTASPSSSSSCSSQQQLLPICPMPAIDCVFYGAAGGAVANNGTERHFLEELFLSVREKQPALNSLQKAMNEFSGGKVPLLDFCVLVANQHLATNINWARQDVYFNQLDRYYRPRYFIAAWAILHLIDFAHGVKSDQLPFQVNVGQDKEQVEMCSIALLGCDQFRVEWNELLLQLRQYHFDEYDYVAFKYLTLLDYSVFHRPPYDEAKFAQFRAQLYQIHSKVLHSWSELRNYNGLMLSSVLLDILQKFGQLASKCVESLRKKAQAEQLKLPQLMEEMLGKGAAGDEAAEAVNGEESGAGGALNFYVH</sequence>
<proteinExistence type="predicted"/>
<feature type="compositionally biased region" description="Polar residues" evidence="10">
    <location>
        <begin position="28"/>
        <end position="42"/>
    </location>
</feature>
<evidence type="ECO:0000256" key="2">
    <source>
        <dbReference type="ARBA" id="ARBA00022723"/>
    </source>
</evidence>
<dbReference type="PROSITE" id="PS00031">
    <property type="entry name" value="NUCLEAR_REC_DBD_1"/>
    <property type="match status" value="1"/>
</dbReference>
<dbReference type="PANTHER" id="PTHR24086">
    <property type="entry name" value="NUCLEAR RECEPTOR SUBFAMILY 5 GROUP A"/>
    <property type="match status" value="1"/>
</dbReference>
<evidence type="ECO:0000256" key="10">
    <source>
        <dbReference type="SAM" id="MobiDB-lite"/>
    </source>
</evidence>
<feature type="region of interest" description="Disordered" evidence="10">
    <location>
        <begin position="21"/>
        <end position="165"/>
    </location>
</feature>
<keyword evidence="5" id="KW-0805">Transcription regulation</keyword>
<protein>
    <recommendedName>
        <fullName evidence="11">Nuclear receptor domain-containing protein</fullName>
    </recommendedName>
</protein>
<feature type="compositionally biased region" description="Low complexity" evidence="10">
    <location>
        <begin position="815"/>
        <end position="846"/>
    </location>
</feature>
<feature type="region of interest" description="Disordered" evidence="10">
    <location>
        <begin position="451"/>
        <end position="480"/>
    </location>
</feature>
<feature type="region of interest" description="Disordered" evidence="10">
    <location>
        <begin position="399"/>
        <end position="419"/>
    </location>
</feature>
<feature type="region of interest" description="Disordered" evidence="10">
    <location>
        <begin position="632"/>
        <end position="658"/>
    </location>
</feature>
<evidence type="ECO:0000313" key="12">
    <source>
        <dbReference type="EMBL" id="KAL3082756.1"/>
    </source>
</evidence>
<accession>A0ABD2IU37</accession>
<reference evidence="12 13" key="1">
    <citation type="submission" date="2024-10" db="EMBL/GenBank/DDBJ databases">
        <authorList>
            <person name="Kim D."/>
        </authorList>
    </citation>
    <scope>NUCLEOTIDE SEQUENCE [LARGE SCALE GENOMIC DNA]</scope>
    <source>
        <strain evidence="12">Taebaek</strain>
    </source>
</reference>
<evidence type="ECO:0000256" key="8">
    <source>
        <dbReference type="ARBA" id="ARBA00023170"/>
    </source>
</evidence>
<name>A0ABD2IU37_HETSC</name>
<dbReference type="Pfam" id="PF00105">
    <property type="entry name" value="zf-C4"/>
    <property type="match status" value="1"/>
</dbReference>
<dbReference type="CDD" id="cd07167">
    <property type="entry name" value="NR_DBD_Lrh-1_like"/>
    <property type="match status" value="1"/>
</dbReference>
<evidence type="ECO:0000256" key="9">
    <source>
        <dbReference type="ARBA" id="ARBA00023242"/>
    </source>
</evidence>
<dbReference type="GO" id="GO:0008270">
    <property type="term" value="F:zinc ion binding"/>
    <property type="evidence" value="ECO:0007669"/>
    <property type="project" value="UniProtKB-KW"/>
</dbReference>
<evidence type="ECO:0000256" key="6">
    <source>
        <dbReference type="ARBA" id="ARBA00023125"/>
    </source>
</evidence>
<dbReference type="GO" id="GO:0006357">
    <property type="term" value="P:regulation of transcription by RNA polymerase II"/>
    <property type="evidence" value="ECO:0007669"/>
    <property type="project" value="UniProtKB-ARBA"/>
</dbReference>
<comment type="caution">
    <text evidence="12">The sequence shown here is derived from an EMBL/GenBank/DDBJ whole genome shotgun (WGS) entry which is preliminary data.</text>
</comment>
<feature type="compositionally biased region" description="Low complexity" evidence="10">
    <location>
        <begin position="46"/>
        <end position="79"/>
    </location>
</feature>
<dbReference type="SUPFAM" id="SSF57716">
    <property type="entry name" value="Glucocorticoid receptor-like (DNA-binding domain)"/>
    <property type="match status" value="1"/>
</dbReference>
<dbReference type="InterPro" id="IPR013088">
    <property type="entry name" value="Znf_NHR/GATA"/>
</dbReference>
<dbReference type="PROSITE" id="PS51030">
    <property type="entry name" value="NUCLEAR_REC_DBD_2"/>
    <property type="match status" value="1"/>
</dbReference>
<evidence type="ECO:0000259" key="11">
    <source>
        <dbReference type="PROSITE" id="PS51030"/>
    </source>
</evidence>
<dbReference type="InterPro" id="IPR035500">
    <property type="entry name" value="NHR-like_dom_sf"/>
</dbReference>
<gene>
    <name evidence="12" type="ORF">niasHS_010558</name>
</gene>
<dbReference type="SMART" id="SM00399">
    <property type="entry name" value="ZnF_C4"/>
    <property type="match status" value="1"/>
</dbReference>
<feature type="compositionally biased region" description="Polar residues" evidence="10">
    <location>
        <begin position="80"/>
        <end position="91"/>
    </location>
</feature>
<dbReference type="Gene3D" id="3.30.50.10">
    <property type="entry name" value="Erythroid Transcription Factor GATA-1, subunit A"/>
    <property type="match status" value="1"/>
</dbReference>
<feature type="compositionally biased region" description="Low complexity" evidence="10">
    <location>
        <begin position="151"/>
        <end position="165"/>
    </location>
</feature>
<evidence type="ECO:0000313" key="13">
    <source>
        <dbReference type="Proteomes" id="UP001620645"/>
    </source>
</evidence>
<feature type="region of interest" description="Disordered" evidence="10">
    <location>
        <begin position="764"/>
        <end position="872"/>
    </location>
</feature>
<feature type="compositionally biased region" description="Low complexity" evidence="10">
    <location>
        <begin position="795"/>
        <end position="804"/>
    </location>
</feature>
<dbReference type="InterPro" id="IPR016355">
    <property type="entry name" value="NR5-like"/>
</dbReference>
<feature type="compositionally biased region" description="Basic residues" evidence="10">
    <location>
        <begin position="773"/>
        <end position="785"/>
    </location>
</feature>
<dbReference type="Proteomes" id="UP001620645">
    <property type="component" value="Unassembled WGS sequence"/>
</dbReference>
<organism evidence="12 13">
    <name type="scientific">Heterodera schachtii</name>
    <name type="common">Sugarbeet cyst nematode worm</name>
    <name type="synonym">Tylenchus schachtii</name>
    <dbReference type="NCBI Taxonomy" id="97005"/>
    <lineage>
        <taxon>Eukaryota</taxon>
        <taxon>Metazoa</taxon>
        <taxon>Ecdysozoa</taxon>
        <taxon>Nematoda</taxon>
        <taxon>Chromadorea</taxon>
        <taxon>Rhabditida</taxon>
        <taxon>Tylenchina</taxon>
        <taxon>Tylenchomorpha</taxon>
        <taxon>Tylenchoidea</taxon>
        <taxon>Heteroderidae</taxon>
        <taxon>Heteroderinae</taxon>
        <taxon>Heterodera</taxon>
    </lineage>
</organism>
<keyword evidence="13" id="KW-1185">Reference proteome</keyword>
<feature type="compositionally biased region" description="Polar residues" evidence="10">
    <location>
        <begin position="120"/>
        <end position="130"/>
    </location>
</feature>
<keyword evidence="2" id="KW-0479">Metal-binding</keyword>
<dbReference type="PANTHER" id="PTHR24086:SF15">
    <property type="entry name" value="NUCLEAR HORMONE RECEPTOR FTZ-F1"/>
    <property type="match status" value="1"/>
</dbReference>
<evidence type="ECO:0000256" key="1">
    <source>
        <dbReference type="ARBA" id="ARBA00004123"/>
    </source>
</evidence>
<evidence type="ECO:0000256" key="4">
    <source>
        <dbReference type="ARBA" id="ARBA00022833"/>
    </source>
</evidence>
<dbReference type="InterPro" id="IPR001628">
    <property type="entry name" value="Znf_hrmn_rcpt"/>
</dbReference>
<dbReference type="GO" id="GO:0005634">
    <property type="term" value="C:nucleus"/>
    <property type="evidence" value="ECO:0007669"/>
    <property type="project" value="UniProtKB-SubCell"/>
</dbReference>
<dbReference type="AlphaFoldDB" id="A0ABD2IU37"/>
<evidence type="ECO:0000256" key="7">
    <source>
        <dbReference type="ARBA" id="ARBA00023163"/>
    </source>
</evidence>
<keyword evidence="7" id="KW-0804">Transcription</keyword>
<keyword evidence="4" id="KW-0862">Zinc</keyword>